<evidence type="ECO:0000313" key="1">
    <source>
        <dbReference type="EMBL" id="KAG6371734.1"/>
    </source>
</evidence>
<reference evidence="1" key="1">
    <citation type="submission" date="2021-03" db="EMBL/GenBank/DDBJ databases">
        <title>Evolutionary innovations through gain and loss of genes in the ectomycorrhizal Boletales.</title>
        <authorList>
            <person name="Wu G."/>
            <person name="Miyauchi S."/>
            <person name="Morin E."/>
            <person name="Yang Z.-L."/>
            <person name="Xu J."/>
            <person name="Martin F.M."/>
        </authorList>
    </citation>
    <scope>NUCLEOTIDE SEQUENCE</scope>
    <source>
        <strain evidence="1">BR01</strain>
    </source>
</reference>
<comment type="caution">
    <text evidence="1">The sequence shown here is derived from an EMBL/GenBank/DDBJ whole genome shotgun (WGS) entry which is preliminary data.</text>
</comment>
<gene>
    <name evidence="1" type="ORF">JVT61DRAFT_9083</name>
</gene>
<sequence>MIKLGVLNPSSLQPEARNFDLDPDLFAYVIKAPIQGFVVGQGSLEIHVVHTAHPLNQELFRMMSMATPREVTKAIKNTSQTQYTTCSTTRPKLQTCKQAWFTPSVRQKGTRKLVETFVCNVTLITMLQVCAALDLNLVNDKTKEIGFKVPFMIRVDIAIGPSRPL</sequence>
<evidence type="ECO:0000313" key="2">
    <source>
        <dbReference type="Proteomes" id="UP000683000"/>
    </source>
</evidence>
<dbReference type="OrthoDB" id="341421at2759"/>
<dbReference type="EMBL" id="JAGFBS010000032">
    <property type="protein sequence ID" value="KAG6371734.1"/>
    <property type="molecule type" value="Genomic_DNA"/>
</dbReference>
<keyword evidence="2" id="KW-1185">Reference proteome</keyword>
<accession>A0A8I2YGQ6</accession>
<name>A0A8I2YGQ6_9AGAM</name>
<dbReference type="AlphaFoldDB" id="A0A8I2YGQ6"/>
<protein>
    <submittedName>
        <fullName evidence="1">Uncharacterized protein</fullName>
    </submittedName>
</protein>
<proteinExistence type="predicted"/>
<organism evidence="1 2">
    <name type="scientific">Boletus reticuloceps</name>
    <dbReference type="NCBI Taxonomy" id="495285"/>
    <lineage>
        <taxon>Eukaryota</taxon>
        <taxon>Fungi</taxon>
        <taxon>Dikarya</taxon>
        <taxon>Basidiomycota</taxon>
        <taxon>Agaricomycotina</taxon>
        <taxon>Agaricomycetes</taxon>
        <taxon>Agaricomycetidae</taxon>
        <taxon>Boletales</taxon>
        <taxon>Boletineae</taxon>
        <taxon>Boletaceae</taxon>
        <taxon>Boletoideae</taxon>
        <taxon>Boletus</taxon>
    </lineage>
</organism>
<dbReference type="Proteomes" id="UP000683000">
    <property type="component" value="Unassembled WGS sequence"/>
</dbReference>